<dbReference type="InterPro" id="IPR042510">
    <property type="entry name" value="CIP2A"/>
</dbReference>
<comment type="caution">
    <text evidence="3">The sequence shown here is derived from an EMBL/GenBank/DDBJ whole genome shotgun (WGS) entry which is preliminary data.</text>
</comment>
<dbReference type="Proteomes" id="UP000683360">
    <property type="component" value="Unassembled WGS sequence"/>
</dbReference>
<evidence type="ECO:0000259" key="2">
    <source>
        <dbReference type="Pfam" id="PF21044"/>
    </source>
</evidence>
<evidence type="ECO:0000256" key="1">
    <source>
        <dbReference type="SAM" id="Coils"/>
    </source>
</evidence>
<dbReference type="Gene3D" id="1.10.287.1490">
    <property type="match status" value="1"/>
</dbReference>
<dbReference type="SUPFAM" id="SSF48371">
    <property type="entry name" value="ARM repeat"/>
    <property type="match status" value="2"/>
</dbReference>
<protein>
    <recommendedName>
        <fullName evidence="2">CIP2A N-terminal domain-containing protein</fullName>
    </recommendedName>
</protein>
<evidence type="ECO:0000313" key="3">
    <source>
        <dbReference type="EMBL" id="CAG2189023.1"/>
    </source>
</evidence>
<dbReference type="EMBL" id="CAJPWZ010000283">
    <property type="protein sequence ID" value="CAG2189023.1"/>
    <property type="molecule type" value="Genomic_DNA"/>
</dbReference>
<feature type="coiled-coil region" evidence="1">
    <location>
        <begin position="645"/>
        <end position="759"/>
    </location>
</feature>
<dbReference type="PANTHER" id="PTHR23161:SF2">
    <property type="entry name" value="PROTEIN CIP2A"/>
    <property type="match status" value="1"/>
</dbReference>
<dbReference type="AlphaFoldDB" id="A0A8S3Q2I0"/>
<dbReference type="InterPro" id="IPR048701">
    <property type="entry name" value="CIP2A_N"/>
</dbReference>
<dbReference type="Pfam" id="PF21044">
    <property type="entry name" value="CIP2A_N"/>
    <property type="match status" value="1"/>
</dbReference>
<sequence length="949" mass="107751">METASCVKHVIMAANQYKNSKTDGNLVYLQRQLEILVGSLSSRTSTLKFFNLRNLLPVECLNAVIDILRESRDLKPGLLSKCISLFQHLAQDSEIREAFHDSFHLTQCLATVIKTHAGIPGDHLTVEILNVLQRITYGHKINFQDSYVEDLLHFVLKNITNPITEFTLPCLGLLVNLCRDNFATQSYIKNMEGSRNLYKTLMSYLDDQNLTMMIFTLSCISYLCLHQDIGQNLFNPKNVKWTFQLMFNIVLNGDTGTTRQYAVDLFADLLKNQNIQQSLVEFEKLSSSIEKVLNLVATSTAESVVKIFELLLSLSAVEGIRPIICRCILSTCSVQQRDHYAELAQTPVSQIKEPLFAVVHWASQPAESHDQASLYAIDFLAEFYEEMIYSNTRIQYSAHADLVLPLTLQALSTRIEGESHIMKRISRKIIKALQLCIVLTGEEDIKRKLVGMVDMQMFSKLLEFQFSNNKVALNSSKFTLVTDDLSDIGVEIVMYGLDLMAKLAKNLPEVDALFSSSLQDSRIVPFLSAGLTSDNRTVVQVTLQIICFASMFDAFPTVLLGDALAASNCKRKEELMKRETIQSPVQYHMPVLQSYENKENINSDASRISIQDATRLSDQDASVQSLIDRMQSGFELKGANSSEIIDLYEHKIQSLQTKEEQLQDLLEAKSLALTQADRLIAQHRSRKAAYEAEAAKMRRLLHSSEINSEKCKEEINEIKLKKEHLQNSLENVMEEKSQLEQVAEEHQQLTAAYTELSENSLYRTIRKVSCLSQLTAAYTELSEKYTSVDKSLLSLKQEHKTLSEMHEVLRKHDENLKEQCDSAAEQLSKLEAERKTLNKTLKEKESKLSELTKTHTKLQKDYKTSESEREQLEEAVDKYRANMAQLEQTKKEFQHQVSSLELLCRQHETNIDNKDKELVALKGEVDKHRQIAALINSLSSGKSENGARP</sequence>
<dbReference type="OrthoDB" id="73401at2759"/>
<organism evidence="3 4">
    <name type="scientific">Mytilus edulis</name>
    <name type="common">Blue mussel</name>
    <dbReference type="NCBI Taxonomy" id="6550"/>
    <lineage>
        <taxon>Eukaryota</taxon>
        <taxon>Metazoa</taxon>
        <taxon>Spiralia</taxon>
        <taxon>Lophotrochozoa</taxon>
        <taxon>Mollusca</taxon>
        <taxon>Bivalvia</taxon>
        <taxon>Autobranchia</taxon>
        <taxon>Pteriomorphia</taxon>
        <taxon>Mytilida</taxon>
        <taxon>Mytiloidea</taxon>
        <taxon>Mytilidae</taxon>
        <taxon>Mytilinae</taxon>
        <taxon>Mytilus</taxon>
    </lineage>
</organism>
<feature type="coiled-coil region" evidence="1">
    <location>
        <begin position="813"/>
        <end position="924"/>
    </location>
</feature>
<gene>
    <name evidence="3" type="ORF">MEDL_4394</name>
</gene>
<feature type="domain" description="CIP2A N-terminal" evidence="2">
    <location>
        <begin position="21"/>
        <end position="574"/>
    </location>
</feature>
<reference evidence="3" key="1">
    <citation type="submission" date="2021-03" db="EMBL/GenBank/DDBJ databases">
        <authorList>
            <person name="Bekaert M."/>
        </authorList>
    </citation>
    <scope>NUCLEOTIDE SEQUENCE</scope>
</reference>
<keyword evidence="4" id="KW-1185">Reference proteome</keyword>
<proteinExistence type="predicted"/>
<dbReference type="PANTHER" id="PTHR23161">
    <property type="entry name" value="PROTEIN CIP2A"/>
    <property type="match status" value="1"/>
</dbReference>
<keyword evidence="1" id="KW-0175">Coiled coil</keyword>
<name>A0A8S3Q2I0_MYTED</name>
<evidence type="ECO:0000313" key="4">
    <source>
        <dbReference type="Proteomes" id="UP000683360"/>
    </source>
</evidence>
<dbReference type="InterPro" id="IPR016024">
    <property type="entry name" value="ARM-type_fold"/>
</dbReference>
<accession>A0A8S3Q2I0</accession>